<keyword evidence="3" id="KW-1185">Reference proteome</keyword>
<dbReference type="PROSITE" id="PS51257">
    <property type="entry name" value="PROKAR_LIPOPROTEIN"/>
    <property type="match status" value="1"/>
</dbReference>
<dbReference type="EMBL" id="BLXX01000025">
    <property type="protein sequence ID" value="GFO62045.1"/>
    <property type="molecule type" value="Genomic_DNA"/>
</dbReference>
<dbReference type="RefSeq" id="WP_183356827.1">
    <property type="nucleotide sequence ID" value="NZ_BLXX01000025.1"/>
</dbReference>
<dbReference type="Proteomes" id="UP000556026">
    <property type="component" value="Unassembled WGS sequence"/>
</dbReference>
<feature type="region of interest" description="Disordered" evidence="1">
    <location>
        <begin position="43"/>
        <end position="68"/>
    </location>
</feature>
<evidence type="ECO:0000313" key="2">
    <source>
        <dbReference type="EMBL" id="GFO62045.1"/>
    </source>
</evidence>
<name>A0A6V8MPR2_9BACT</name>
<protein>
    <recommendedName>
        <fullName evidence="4">Lipoprotein</fullName>
    </recommendedName>
</protein>
<evidence type="ECO:0000313" key="3">
    <source>
        <dbReference type="Proteomes" id="UP000556026"/>
    </source>
</evidence>
<dbReference type="AlphaFoldDB" id="A0A6V8MPR2"/>
<evidence type="ECO:0008006" key="4">
    <source>
        <dbReference type="Google" id="ProtNLM"/>
    </source>
</evidence>
<sequence length="68" mass="7575">MRVRHGAALGVLLLTGCAELNDSLVRAWFMDRKLGNRVGTQIREGLEKREHAPVPVQPRPAPEFLDQG</sequence>
<gene>
    <name evidence="2" type="ORF">GMST_43700</name>
</gene>
<comment type="caution">
    <text evidence="2">The sequence shown here is derived from an EMBL/GenBank/DDBJ whole genome shotgun (WGS) entry which is preliminary data.</text>
</comment>
<organism evidence="2 3">
    <name type="scientific">Geomonas silvestris</name>
    <dbReference type="NCBI Taxonomy" id="2740184"/>
    <lineage>
        <taxon>Bacteria</taxon>
        <taxon>Pseudomonadati</taxon>
        <taxon>Thermodesulfobacteriota</taxon>
        <taxon>Desulfuromonadia</taxon>
        <taxon>Geobacterales</taxon>
        <taxon>Geobacteraceae</taxon>
        <taxon>Geomonas</taxon>
    </lineage>
</organism>
<accession>A0A6V8MPR2</accession>
<proteinExistence type="predicted"/>
<reference evidence="3" key="1">
    <citation type="submission" date="2020-06" db="EMBL/GenBank/DDBJ databases">
        <title>Draft genomic sequence of Geomonas sp. Red330.</title>
        <authorList>
            <person name="Itoh H."/>
            <person name="Zhenxing X."/>
            <person name="Ushijima N."/>
            <person name="Masuda Y."/>
            <person name="Shiratori Y."/>
            <person name="Senoo K."/>
        </authorList>
    </citation>
    <scope>NUCLEOTIDE SEQUENCE [LARGE SCALE GENOMIC DNA]</scope>
    <source>
        <strain evidence="3">Red330</strain>
    </source>
</reference>
<evidence type="ECO:0000256" key="1">
    <source>
        <dbReference type="SAM" id="MobiDB-lite"/>
    </source>
</evidence>